<protein>
    <recommendedName>
        <fullName evidence="3">beta-N-acetylhexosaminidase</fullName>
        <ecNumber evidence="3">3.2.1.52</ecNumber>
    </recommendedName>
</protein>
<dbReference type="InterPro" id="IPR036962">
    <property type="entry name" value="Glyco_hydro_3_N_sf"/>
</dbReference>
<dbReference type="InterPro" id="IPR001764">
    <property type="entry name" value="Glyco_hydro_3_N"/>
</dbReference>
<dbReference type="RefSeq" id="WP_340276305.1">
    <property type="nucleotide sequence ID" value="NZ_JBAKIA010000014.1"/>
</dbReference>
<gene>
    <name evidence="7" type="primary">nagZ</name>
    <name evidence="7" type="ORF">V6575_18080</name>
</gene>
<organism evidence="7 8">
    <name type="scientific">Roseibium algae</name>
    <dbReference type="NCBI Taxonomy" id="3123038"/>
    <lineage>
        <taxon>Bacteria</taxon>
        <taxon>Pseudomonadati</taxon>
        <taxon>Pseudomonadota</taxon>
        <taxon>Alphaproteobacteria</taxon>
        <taxon>Hyphomicrobiales</taxon>
        <taxon>Stappiaceae</taxon>
        <taxon>Roseibium</taxon>
    </lineage>
</organism>
<reference evidence="7 8" key="1">
    <citation type="submission" date="2024-02" db="EMBL/GenBank/DDBJ databases">
        <title>Roseibium algae sp. nov., isolated from marine alga (Grateloupia sp.), showing potential in myo-inositol conversion.</title>
        <authorList>
            <person name="Wang Y."/>
        </authorList>
    </citation>
    <scope>NUCLEOTIDE SEQUENCE [LARGE SCALE GENOMIC DNA]</scope>
    <source>
        <strain evidence="7 8">H3510</strain>
    </source>
</reference>
<evidence type="ECO:0000313" key="7">
    <source>
        <dbReference type="EMBL" id="MEJ8476005.1"/>
    </source>
</evidence>
<proteinExistence type="inferred from homology"/>
<dbReference type="EMBL" id="JBAKIA010000014">
    <property type="protein sequence ID" value="MEJ8476005.1"/>
    <property type="molecule type" value="Genomic_DNA"/>
</dbReference>
<evidence type="ECO:0000256" key="3">
    <source>
        <dbReference type="ARBA" id="ARBA00012663"/>
    </source>
</evidence>
<dbReference type="Gene3D" id="3.20.20.300">
    <property type="entry name" value="Glycoside hydrolase, family 3, N-terminal domain"/>
    <property type="match status" value="1"/>
</dbReference>
<dbReference type="Proteomes" id="UP001385499">
    <property type="component" value="Unassembled WGS sequence"/>
</dbReference>
<name>A0ABU8TPC0_9HYPH</name>
<feature type="domain" description="Glycoside hydrolase family 3 N-terminal" evidence="6">
    <location>
        <begin position="29"/>
        <end position="297"/>
    </location>
</feature>
<dbReference type="Pfam" id="PF00933">
    <property type="entry name" value="Glyco_hydro_3"/>
    <property type="match status" value="1"/>
</dbReference>
<comment type="catalytic activity">
    <reaction evidence="1">
        <text>Hydrolysis of terminal non-reducing N-acetyl-D-hexosamine residues in N-acetyl-beta-D-hexosaminides.</text>
        <dbReference type="EC" id="3.2.1.52"/>
    </reaction>
</comment>
<dbReference type="EC" id="3.2.1.52" evidence="3"/>
<accession>A0ABU8TPC0</accession>
<keyword evidence="8" id="KW-1185">Reference proteome</keyword>
<comment type="caution">
    <text evidence="7">The sequence shown here is derived from an EMBL/GenBank/DDBJ whole genome shotgun (WGS) entry which is preliminary data.</text>
</comment>
<dbReference type="InterPro" id="IPR017853">
    <property type="entry name" value="GH"/>
</dbReference>
<sequence>MTKAFISGCAGLSLTPAEIDFFSSEDPWGLILFRRNCETPEQISELVQSFLEAVGRSNAPVLIDQEGGRVQRLRPPHWPKYPPQKVFGDLFRADPARGLNAARIGARLIAHDLYNLGINVDCLPLLDVAFAETVDAIGDRAYGTDAKTVAELGRETCKGLLAGGVLPVLKHLPGHGRAVVDSHLELPKVTAERADLDSVDFMPFKALATYPLAMTAHILFSQIDPTAPATQSREIIEAVIRGKMGFDGCLMSDDISMKALGGDMRERCSATFGAGCDLVLHCNGEMDQMEAVADVAPVLSGLAELRCAKALAALRVPDEDFDVDAARAEFQMLIGEASV</sequence>
<comment type="similarity">
    <text evidence="2">Belongs to the glycosyl hydrolase 3 family.</text>
</comment>
<evidence type="ECO:0000256" key="2">
    <source>
        <dbReference type="ARBA" id="ARBA00005336"/>
    </source>
</evidence>
<evidence type="ECO:0000313" key="8">
    <source>
        <dbReference type="Proteomes" id="UP001385499"/>
    </source>
</evidence>
<keyword evidence="5 7" id="KW-0326">Glycosidase</keyword>
<dbReference type="InterPro" id="IPR019800">
    <property type="entry name" value="Glyco_hydro_3_AS"/>
</dbReference>
<evidence type="ECO:0000256" key="5">
    <source>
        <dbReference type="ARBA" id="ARBA00023295"/>
    </source>
</evidence>
<dbReference type="SUPFAM" id="SSF51445">
    <property type="entry name" value="(Trans)glycosidases"/>
    <property type="match status" value="1"/>
</dbReference>
<dbReference type="GO" id="GO:0004563">
    <property type="term" value="F:beta-N-acetylhexosaminidase activity"/>
    <property type="evidence" value="ECO:0007669"/>
    <property type="project" value="UniProtKB-EC"/>
</dbReference>
<evidence type="ECO:0000256" key="1">
    <source>
        <dbReference type="ARBA" id="ARBA00001231"/>
    </source>
</evidence>
<dbReference type="PROSITE" id="PS00775">
    <property type="entry name" value="GLYCOSYL_HYDROL_F3"/>
    <property type="match status" value="1"/>
</dbReference>
<evidence type="ECO:0000259" key="6">
    <source>
        <dbReference type="Pfam" id="PF00933"/>
    </source>
</evidence>
<evidence type="ECO:0000256" key="4">
    <source>
        <dbReference type="ARBA" id="ARBA00022801"/>
    </source>
</evidence>
<dbReference type="InterPro" id="IPR050226">
    <property type="entry name" value="NagZ_Beta-hexosaminidase"/>
</dbReference>
<dbReference type="NCBIfam" id="NF003740">
    <property type="entry name" value="PRK05337.1"/>
    <property type="match status" value="1"/>
</dbReference>
<dbReference type="PANTHER" id="PTHR30480:SF13">
    <property type="entry name" value="BETA-HEXOSAMINIDASE"/>
    <property type="match status" value="1"/>
</dbReference>
<dbReference type="PANTHER" id="PTHR30480">
    <property type="entry name" value="BETA-HEXOSAMINIDASE-RELATED"/>
    <property type="match status" value="1"/>
</dbReference>
<keyword evidence="4 7" id="KW-0378">Hydrolase</keyword>